<keyword evidence="8 9" id="KW-0807">Transducer</keyword>
<dbReference type="PANTHER" id="PTHR24243">
    <property type="entry name" value="G-PROTEIN COUPLED RECEPTOR"/>
    <property type="match status" value="1"/>
</dbReference>
<keyword evidence="6 10" id="KW-0472">Membrane</keyword>
<keyword evidence="3 9" id="KW-0812">Transmembrane</keyword>
<comment type="similarity">
    <text evidence="2 9">Belongs to the G-protein coupled receptor 1 family.</text>
</comment>
<keyword evidence="5 9" id="KW-0297">G-protein coupled receptor</keyword>
<dbReference type="SUPFAM" id="SSF81321">
    <property type="entry name" value="Family A G protein-coupled receptor-like"/>
    <property type="match status" value="1"/>
</dbReference>
<evidence type="ECO:0000256" key="6">
    <source>
        <dbReference type="ARBA" id="ARBA00023136"/>
    </source>
</evidence>
<dbReference type="Proteomes" id="UP000183832">
    <property type="component" value="Unassembled WGS sequence"/>
</dbReference>
<dbReference type="EMBL" id="CVRI01000012">
    <property type="protein sequence ID" value="CRK89476.1"/>
    <property type="molecule type" value="Genomic_DNA"/>
</dbReference>
<keyword evidence="4 10" id="KW-1133">Transmembrane helix</keyword>
<organism evidence="12 13">
    <name type="scientific">Clunio marinus</name>
    <dbReference type="NCBI Taxonomy" id="568069"/>
    <lineage>
        <taxon>Eukaryota</taxon>
        <taxon>Metazoa</taxon>
        <taxon>Ecdysozoa</taxon>
        <taxon>Arthropoda</taxon>
        <taxon>Hexapoda</taxon>
        <taxon>Insecta</taxon>
        <taxon>Pterygota</taxon>
        <taxon>Neoptera</taxon>
        <taxon>Endopterygota</taxon>
        <taxon>Diptera</taxon>
        <taxon>Nematocera</taxon>
        <taxon>Chironomoidea</taxon>
        <taxon>Chironomidae</taxon>
        <taxon>Clunio</taxon>
    </lineage>
</organism>
<keyword evidence="7 9" id="KW-0675">Receptor</keyword>
<evidence type="ECO:0000256" key="8">
    <source>
        <dbReference type="ARBA" id="ARBA00023224"/>
    </source>
</evidence>
<dbReference type="GO" id="GO:0004930">
    <property type="term" value="F:G protein-coupled receptor activity"/>
    <property type="evidence" value="ECO:0007669"/>
    <property type="project" value="UniProtKB-KW"/>
</dbReference>
<feature type="transmembrane region" description="Helical" evidence="10">
    <location>
        <begin position="108"/>
        <end position="129"/>
    </location>
</feature>
<feature type="domain" description="G-protein coupled receptors family 1 profile" evidence="11">
    <location>
        <begin position="35"/>
        <end position="318"/>
    </location>
</feature>
<dbReference type="PRINTS" id="PR00237">
    <property type="entry name" value="GPCRRHODOPSN"/>
</dbReference>
<evidence type="ECO:0000256" key="1">
    <source>
        <dbReference type="ARBA" id="ARBA00004141"/>
    </source>
</evidence>
<evidence type="ECO:0000256" key="7">
    <source>
        <dbReference type="ARBA" id="ARBA00023170"/>
    </source>
</evidence>
<evidence type="ECO:0000313" key="12">
    <source>
        <dbReference type="EMBL" id="CRK89476.1"/>
    </source>
</evidence>
<dbReference type="AlphaFoldDB" id="A0A1J1HQ11"/>
<evidence type="ECO:0000256" key="3">
    <source>
        <dbReference type="ARBA" id="ARBA00022692"/>
    </source>
</evidence>
<dbReference type="PANTHER" id="PTHR24243:SF233">
    <property type="entry name" value="THYROTROPIN-RELEASING HORMONE RECEPTOR"/>
    <property type="match status" value="1"/>
</dbReference>
<feature type="transmembrane region" description="Helical" evidence="10">
    <location>
        <begin position="150"/>
        <end position="169"/>
    </location>
</feature>
<keyword evidence="13" id="KW-1185">Reference proteome</keyword>
<dbReference type="PROSITE" id="PS50262">
    <property type="entry name" value="G_PROTEIN_RECEP_F1_2"/>
    <property type="match status" value="1"/>
</dbReference>
<proteinExistence type="inferred from homology"/>
<feature type="transmembrane region" description="Helical" evidence="10">
    <location>
        <begin position="12"/>
        <end position="34"/>
    </location>
</feature>
<evidence type="ECO:0000256" key="4">
    <source>
        <dbReference type="ARBA" id="ARBA00022989"/>
    </source>
</evidence>
<dbReference type="Gene3D" id="1.20.1070.10">
    <property type="entry name" value="Rhodopsin 7-helix transmembrane proteins"/>
    <property type="match status" value="1"/>
</dbReference>
<evidence type="ECO:0000256" key="9">
    <source>
        <dbReference type="RuleBase" id="RU000688"/>
    </source>
</evidence>
<feature type="transmembrane region" description="Helical" evidence="10">
    <location>
        <begin position="55"/>
        <end position="76"/>
    </location>
</feature>
<feature type="transmembrane region" description="Helical" evidence="10">
    <location>
        <begin position="250"/>
        <end position="276"/>
    </location>
</feature>
<evidence type="ECO:0000259" key="11">
    <source>
        <dbReference type="PROSITE" id="PS50262"/>
    </source>
</evidence>
<gene>
    <name evidence="12" type="ORF">CLUMA_CG003214</name>
</gene>
<accession>A0A1J1HQ11</accession>
<evidence type="ECO:0000313" key="13">
    <source>
        <dbReference type="Proteomes" id="UP000183832"/>
    </source>
</evidence>
<evidence type="ECO:0000256" key="5">
    <source>
        <dbReference type="ARBA" id="ARBA00023040"/>
    </source>
</evidence>
<dbReference type="GO" id="GO:0005886">
    <property type="term" value="C:plasma membrane"/>
    <property type="evidence" value="ECO:0007669"/>
    <property type="project" value="TreeGrafter"/>
</dbReference>
<dbReference type="PROSITE" id="PS00237">
    <property type="entry name" value="G_PROTEIN_RECEP_F1_1"/>
    <property type="match status" value="1"/>
</dbReference>
<protein>
    <submittedName>
        <fullName evidence="12">CLUMA_CG003214, isoform A</fullName>
    </submittedName>
</protein>
<dbReference type="InterPro" id="IPR000276">
    <property type="entry name" value="GPCR_Rhodpsn"/>
</dbReference>
<dbReference type="OrthoDB" id="10036964at2759"/>
<evidence type="ECO:0000256" key="10">
    <source>
        <dbReference type="SAM" id="Phobius"/>
    </source>
</evidence>
<reference evidence="12 13" key="1">
    <citation type="submission" date="2015-04" db="EMBL/GenBank/DDBJ databases">
        <authorList>
            <person name="Syromyatnikov M.Y."/>
            <person name="Popov V.N."/>
        </authorList>
    </citation>
    <scope>NUCLEOTIDE SEQUENCE [LARGE SCALE GENOMIC DNA]</scope>
</reference>
<feature type="transmembrane region" description="Helical" evidence="10">
    <location>
        <begin position="199"/>
        <end position="223"/>
    </location>
</feature>
<dbReference type="InterPro" id="IPR017452">
    <property type="entry name" value="GPCR_Rhodpsn_7TM"/>
</dbReference>
<comment type="subcellular location">
    <subcellularLocation>
        <location evidence="1">Membrane</location>
        <topology evidence="1">Multi-pass membrane protein</topology>
    </subcellularLocation>
</comment>
<evidence type="ECO:0000256" key="2">
    <source>
        <dbReference type="ARBA" id="ARBA00010663"/>
    </source>
</evidence>
<dbReference type="Pfam" id="PF00001">
    <property type="entry name" value="7tm_1"/>
    <property type="match status" value="1"/>
</dbReference>
<sequence>MHKLHQHQSLFILNFLSFLIFNSIPFVFFSHAYTTCYQVPIVILKTKDMRNSTNIFLINLSVADLLVLLICTPTVLVEVNSVPETWALGEHIIMTMTSGFLQQFYGKLVPFIELTVAHASILTILAISFERYYAICEPLKAGYVCTKTRAMIICVVCWFVAGLFTSPILEIANFHMEEYYDGSIVAVCLTTVETFWPSFFFIASITIFFLVPLLILIVLYSVIAKHLMVNPTLISAQGNRSNFIKYRKQVILMLAAVVISFFTCLLPFRAFTLWIILVPSETIMSLLSSERGIEVYYSVLYFCRCMWYLNSAMNPVLYNLMSSKFREGFVRLLGCKPLMRTTSWSDSARKGTFHTASTNLSSSNHHGNVGNSIEAHRLKIANLEVENLTTIERAPLNVIKYVKIVIEEKVECLDAEVGSDCEAEYEIIEDNQIDTKASENNVNNADNLNLSINSYPNKQKSNYKTKENVKISIKSHSNDKCSSADDEIDCDSNQEDFCINIYNLLSAKESLV</sequence>
<dbReference type="STRING" id="568069.A0A1J1HQ11"/>
<name>A0A1J1HQ11_9DIPT</name>